<name>A0A0S4J6P5_BODSA</name>
<protein>
    <submittedName>
        <fullName evidence="1">Uncharacterized protein</fullName>
    </submittedName>
</protein>
<dbReference type="VEuPathDB" id="TriTrypDB:BSAL_07125"/>
<dbReference type="AlphaFoldDB" id="A0A0S4J6P5"/>
<dbReference type="OrthoDB" id="271534at2759"/>
<dbReference type="Proteomes" id="UP000051952">
    <property type="component" value="Unassembled WGS sequence"/>
</dbReference>
<evidence type="ECO:0000313" key="2">
    <source>
        <dbReference type="Proteomes" id="UP000051952"/>
    </source>
</evidence>
<sequence>MSRFFSSFRNQLIVCSAAAVVTTSLVAVRVEKLEEAEKLAASIAQGSDITGNPAIVPKDSRSASSLHILAAAEGYRDSAAFLDSNRNTLWELQTSNMNASYLKKLTEPSKLPKSFGVEVLRGTTSYASTVTPMRVVGYFPNIAPKDLHAHITDQTLRLKWDKNYDMFSIMHSDDAVRLAVSVPDINQSSITHAVTSALPKESVGPLQQNWACHRVSSSLLQKFGVKAKLFQYERVSWSIFEEAAHVIAYRSIVDPKQSYPLGFAPPPKPVQKAIVKKKEKQSPVIDFTQDHASFTKILEMFFKRYEKPEDEKVIMHHQTIALLPIRGTSTANLEHALLDARSIGSVTDNSFLDFVSQNKKRIQESGGAAVSAQIQGTLMILTSLNETPIPKAIPQWAQKRAAHFFTSQAYEMLYHCALANTANHHTK</sequence>
<organism evidence="1 2">
    <name type="scientific">Bodo saltans</name>
    <name type="common">Flagellated protozoan</name>
    <dbReference type="NCBI Taxonomy" id="75058"/>
    <lineage>
        <taxon>Eukaryota</taxon>
        <taxon>Discoba</taxon>
        <taxon>Euglenozoa</taxon>
        <taxon>Kinetoplastea</taxon>
        <taxon>Metakinetoplastina</taxon>
        <taxon>Eubodonida</taxon>
        <taxon>Bodonidae</taxon>
        <taxon>Bodo</taxon>
    </lineage>
</organism>
<gene>
    <name evidence="1" type="ORF">BSAL_07125</name>
</gene>
<reference evidence="2" key="1">
    <citation type="submission" date="2015-09" db="EMBL/GenBank/DDBJ databases">
        <authorList>
            <consortium name="Pathogen Informatics"/>
        </authorList>
    </citation>
    <scope>NUCLEOTIDE SEQUENCE [LARGE SCALE GENOMIC DNA]</scope>
    <source>
        <strain evidence="2">Lake Konstanz</strain>
    </source>
</reference>
<dbReference type="OMA" id="GWFTHRV"/>
<keyword evidence="2" id="KW-1185">Reference proteome</keyword>
<proteinExistence type="predicted"/>
<accession>A0A0S4J6P5</accession>
<dbReference type="EMBL" id="CYKH01001400">
    <property type="protein sequence ID" value="CUG86870.1"/>
    <property type="molecule type" value="Genomic_DNA"/>
</dbReference>
<evidence type="ECO:0000313" key="1">
    <source>
        <dbReference type="EMBL" id="CUG86870.1"/>
    </source>
</evidence>